<dbReference type="AlphaFoldDB" id="A0A3R9PG27"/>
<dbReference type="EMBL" id="RCOS01000074">
    <property type="protein sequence ID" value="RSN75433.1"/>
    <property type="molecule type" value="Genomic_DNA"/>
</dbReference>
<reference evidence="1 2" key="1">
    <citation type="submission" date="2018-10" db="EMBL/GenBank/DDBJ databases">
        <title>Co-occurring genomic capacity for anaerobic methane metabolism and dissimilatory sulfite reduction discovered in the Korarchaeota.</title>
        <authorList>
            <person name="Mckay L.J."/>
            <person name="Dlakic M."/>
            <person name="Fields M.W."/>
            <person name="Delmont T.O."/>
            <person name="Eren A.M."/>
            <person name="Jay Z.J."/>
            <person name="Klingelsmith K.B."/>
            <person name="Rusch D.B."/>
            <person name="Inskeep W.P."/>
        </authorList>
    </citation>
    <scope>NUCLEOTIDE SEQUENCE [LARGE SCALE GENOMIC DNA]</scope>
    <source>
        <strain evidence="1 2">MDKW</strain>
    </source>
</reference>
<gene>
    <name evidence="1" type="ORF">D6D85_06205</name>
</gene>
<protein>
    <submittedName>
        <fullName evidence="1">Uncharacterized protein</fullName>
    </submittedName>
</protein>
<dbReference type="Proteomes" id="UP000277582">
    <property type="component" value="Unassembled WGS sequence"/>
</dbReference>
<evidence type="ECO:0000313" key="2">
    <source>
        <dbReference type="Proteomes" id="UP000277582"/>
    </source>
</evidence>
<proteinExistence type="predicted"/>
<organism evidence="1 2">
    <name type="scientific">Candidatus Methanodesulfokora washburnensis</name>
    <dbReference type="NCBI Taxonomy" id="2478471"/>
    <lineage>
        <taxon>Archaea</taxon>
        <taxon>Thermoproteota</taxon>
        <taxon>Candidatus Korarchaeia</taxon>
        <taxon>Candidatus Korarchaeia incertae sedis</taxon>
        <taxon>Candidatus Methanodesulfokora</taxon>
    </lineage>
</organism>
<sequence length="119" mass="14050">MSEDQKIMIDLKIMEMEYIIYKYEQLKKIAEGFKTSIEAIVGGDVIFRDKEGENIYYLETGNASYIFIEPNVIIKEYVEEIGDFRIVRTEVEVFHQEEALFNFCRSEKIPVPPLKEKIK</sequence>
<evidence type="ECO:0000313" key="1">
    <source>
        <dbReference type="EMBL" id="RSN75433.1"/>
    </source>
</evidence>
<dbReference type="RefSeq" id="WP_125671157.1">
    <property type="nucleotide sequence ID" value="NZ_RCOS01000074.1"/>
</dbReference>
<keyword evidence="2" id="KW-1185">Reference proteome</keyword>
<name>A0A3R9PG27_9CREN</name>
<comment type="caution">
    <text evidence="1">The sequence shown here is derived from an EMBL/GenBank/DDBJ whole genome shotgun (WGS) entry which is preliminary data.</text>
</comment>
<accession>A0A3R9PG27</accession>